<dbReference type="EMBL" id="KC613707">
    <property type="protein sequence ID" value="AGH61138.1"/>
    <property type="molecule type" value="Genomic_DNA"/>
</dbReference>
<dbReference type="VEuPathDB" id="TriTrypDB:Tb1125.9.1110"/>
<feature type="region of interest" description="Disordered" evidence="1">
    <location>
        <begin position="403"/>
        <end position="448"/>
    </location>
</feature>
<dbReference type="VEuPathDB" id="TriTrypDB:Tb927.9.1110"/>
<evidence type="ECO:0000256" key="1">
    <source>
        <dbReference type="SAM" id="MobiDB-lite"/>
    </source>
</evidence>
<dbReference type="VEuPathDB" id="TriTrypDB:Tb427_000093600"/>
<reference evidence="3" key="1">
    <citation type="submission" date="2013-02" db="EMBL/GenBank/DDBJ databases">
        <authorList>
            <person name="Cross G.A.M."/>
            <person name="Kim H.-S."/>
            <person name="Wickstead B."/>
        </authorList>
    </citation>
    <scope>NUCLEOTIDE SEQUENCE</scope>
    <source>
        <strain evidence="3">Lister 427</strain>
    </source>
</reference>
<name>M4SXE2_9TRYP</name>
<organism evidence="3">
    <name type="scientific">Trypanosoma brucei</name>
    <dbReference type="NCBI Taxonomy" id="5691"/>
    <lineage>
        <taxon>Eukaryota</taxon>
        <taxon>Discoba</taxon>
        <taxon>Euglenozoa</taxon>
        <taxon>Kinetoplastea</taxon>
        <taxon>Metakinetoplastina</taxon>
        <taxon>Trypanosomatida</taxon>
        <taxon>Trypanosomatidae</taxon>
        <taxon>Trypanosoma</taxon>
    </lineage>
</organism>
<accession>M4SXE2</accession>
<feature type="signal peptide" evidence="2">
    <location>
        <begin position="1"/>
        <end position="26"/>
    </location>
</feature>
<proteinExistence type="predicted"/>
<sequence length="486" mass="52436">MFLGTVMKATTITCFALKLLSVAVLGQQDAQSTAAITDACTEIRYMLNVRQHFDQQIRSLAQAAADLHSQSKALRLAAAKHVGTKKGLAYTLLAGLAAARESQAQKHLTAWTPKLINAVQELSARIAFSDSSRTAGGAPTEKYTAAAQDTNTAQRKSATQKCKVTLTLTPSAARKCDTTSSDDKLNKAASELHTLEKLKLIKSELLTQATAVVNLQSRGDSATTTELTEKNGCGDDASGSSHTVDMKVLTIARPAPGFDEPKIEETTACKEPDREKAAHVHDATTLIHALCHARKFPTTRHQILGPESLDSISTDSTAQELALRLTNKYKKDLPPNQRQEAVKDLLGKGADSIQTKWLEELSKPDAALKLQDDAQPISIDAASQTDFDKALALFTAQAYQRQVEAGKSNKTENPSQKADTEDKKDDKKEGDNKTTAADCKASSETNCDKTKCDWNAEKKQCKVKEGAAFISAVIKSPLLLAFLLLA</sequence>
<dbReference type="AlphaFoldDB" id="M4SXE2"/>
<reference evidence="3" key="2">
    <citation type="journal article" date="2014" name="Mol. Biochem. Parasitol.">
        <title>Capturing the variant surface glycoprotein repertoire (the VSGnome) of Trypanosoma brucei Lister 427.</title>
        <authorList>
            <person name="Cross G.A."/>
            <person name="Kim H.S."/>
            <person name="Wickstead B."/>
        </authorList>
    </citation>
    <scope>NUCLEOTIDE SEQUENCE</scope>
    <source>
        <strain evidence="3">Lister 427</strain>
    </source>
</reference>
<evidence type="ECO:0000313" key="3">
    <source>
        <dbReference type="EMBL" id="AGH61138.1"/>
    </source>
</evidence>
<keyword evidence="2" id="KW-0732">Signal</keyword>
<feature type="compositionally biased region" description="Basic and acidic residues" evidence="1">
    <location>
        <begin position="418"/>
        <end position="432"/>
    </location>
</feature>
<feature type="compositionally biased region" description="Polar residues" evidence="1">
    <location>
        <begin position="147"/>
        <end position="159"/>
    </location>
</feature>
<protein>
    <submittedName>
        <fullName evidence="3">Variant surface glycoprotein 580</fullName>
    </submittedName>
</protein>
<feature type="region of interest" description="Disordered" evidence="1">
    <location>
        <begin position="130"/>
        <end position="159"/>
    </location>
</feature>
<evidence type="ECO:0000256" key="2">
    <source>
        <dbReference type="SAM" id="SignalP"/>
    </source>
</evidence>
<dbReference type="SUPFAM" id="SSF58087">
    <property type="entry name" value="Variant surface glycoprotein (N-terminal domain)"/>
    <property type="match status" value="1"/>
</dbReference>
<feature type="chain" id="PRO_5004057564" evidence="2">
    <location>
        <begin position="27"/>
        <end position="486"/>
    </location>
</feature>